<feature type="compositionally biased region" description="Basic and acidic residues" evidence="2">
    <location>
        <begin position="114"/>
        <end position="129"/>
    </location>
</feature>
<dbReference type="Pfam" id="PF09527">
    <property type="entry name" value="ATPase_gene1"/>
    <property type="match status" value="1"/>
</dbReference>
<gene>
    <name evidence="4" type="ORF">SAMN04487971_10540</name>
</gene>
<feature type="transmembrane region" description="Helical" evidence="3">
    <location>
        <begin position="48"/>
        <end position="69"/>
    </location>
</feature>
<name>A0A1G9GDX5_9RHOB</name>
<evidence type="ECO:0000256" key="3">
    <source>
        <dbReference type="SAM" id="Phobius"/>
    </source>
</evidence>
<dbReference type="GO" id="GO:1902600">
    <property type="term" value="P:proton transmembrane transport"/>
    <property type="evidence" value="ECO:0007669"/>
    <property type="project" value="UniProtKB-KW"/>
</dbReference>
<evidence type="ECO:0000256" key="1">
    <source>
        <dbReference type="PIRNR" id="PIRNR032126"/>
    </source>
</evidence>
<keyword evidence="1" id="KW-0406">Ion transport</keyword>
<sequence>MSDDGDDGVQQARDAERLKALEERLAQARRDDRLTPPGMDKFAHANQAWRMVIELVAGLAVGFGVGFGLDRLLGTTPILLVIFIFLGFAAGVKTMLRTAAEMSGDAPGTGPAKPVDDRPAGDPAKDERD</sequence>
<keyword evidence="1" id="KW-0813">Transport</keyword>
<evidence type="ECO:0000256" key="2">
    <source>
        <dbReference type="SAM" id="MobiDB-lite"/>
    </source>
</evidence>
<dbReference type="STRING" id="525640.SAMN04487971_10540"/>
<dbReference type="GO" id="GO:0045259">
    <property type="term" value="C:proton-transporting ATP synthase complex"/>
    <property type="evidence" value="ECO:0007669"/>
    <property type="project" value="UniProtKB-UniRule"/>
</dbReference>
<proteinExistence type="inferred from homology"/>
<evidence type="ECO:0000313" key="5">
    <source>
        <dbReference type="Proteomes" id="UP000199555"/>
    </source>
</evidence>
<protein>
    <recommendedName>
        <fullName evidence="1">ATP synthase protein I</fullName>
    </recommendedName>
</protein>
<evidence type="ECO:0000313" key="4">
    <source>
        <dbReference type="EMBL" id="SDK98785.1"/>
    </source>
</evidence>
<dbReference type="EMBL" id="FNGE01000005">
    <property type="protein sequence ID" value="SDK98785.1"/>
    <property type="molecule type" value="Genomic_DNA"/>
</dbReference>
<keyword evidence="1" id="KW-0375">Hydrogen ion transport</keyword>
<dbReference type="InterPro" id="IPR016989">
    <property type="entry name" value="Atp1_alphaprobac"/>
</dbReference>
<reference evidence="5" key="1">
    <citation type="submission" date="2016-10" db="EMBL/GenBank/DDBJ databases">
        <authorList>
            <person name="Varghese N."/>
            <person name="Submissions S."/>
        </authorList>
    </citation>
    <scope>NUCLEOTIDE SEQUENCE [LARGE SCALE GENOMIC DNA]</scope>
    <source>
        <strain evidence="5">CGMCC 1.7655</strain>
    </source>
</reference>
<accession>A0A1G9GDX5</accession>
<dbReference type="RefSeq" id="WP_245688707.1">
    <property type="nucleotide sequence ID" value="NZ_FNGE01000005.1"/>
</dbReference>
<dbReference type="AlphaFoldDB" id="A0A1G9GDX5"/>
<organism evidence="4 5">
    <name type="scientific">Paracoccus chinensis</name>
    <dbReference type="NCBI Taxonomy" id="525640"/>
    <lineage>
        <taxon>Bacteria</taxon>
        <taxon>Pseudomonadati</taxon>
        <taxon>Pseudomonadota</taxon>
        <taxon>Alphaproteobacteria</taxon>
        <taxon>Rhodobacterales</taxon>
        <taxon>Paracoccaceae</taxon>
        <taxon>Paracoccus</taxon>
    </lineage>
</organism>
<feature type="transmembrane region" description="Helical" evidence="3">
    <location>
        <begin position="75"/>
        <end position="92"/>
    </location>
</feature>
<keyword evidence="5" id="KW-1185">Reference proteome</keyword>
<keyword evidence="3" id="KW-0812">Transmembrane</keyword>
<dbReference type="PIRSF" id="PIRSF032126">
    <property type="entry name" value="F0F1_ATP_synthase_subunit_I"/>
    <property type="match status" value="1"/>
</dbReference>
<keyword evidence="1 3" id="KW-0472">Membrane</keyword>
<dbReference type="InterPro" id="IPR032820">
    <property type="entry name" value="ATPase_put"/>
</dbReference>
<keyword evidence="3" id="KW-1133">Transmembrane helix</keyword>
<feature type="region of interest" description="Disordered" evidence="2">
    <location>
        <begin position="101"/>
        <end position="129"/>
    </location>
</feature>
<comment type="similarity">
    <text evidence="1">Belongs to the bacterial AtpI family.</text>
</comment>
<comment type="function">
    <text evidence="1">A possible function for this protein is to guide the assembly of the membrane sector of the ATPase enzyme complex.</text>
</comment>
<dbReference type="Proteomes" id="UP000199555">
    <property type="component" value="Unassembled WGS sequence"/>
</dbReference>